<evidence type="ECO:0000256" key="1">
    <source>
        <dbReference type="ARBA" id="ARBA00006328"/>
    </source>
</evidence>
<organism evidence="4 5">
    <name type="scientific">Athelia psychrophila</name>
    <dbReference type="NCBI Taxonomy" id="1759441"/>
    <lineage>
        <taxon>Eukaryota</taxon>
        <taxon>Fungi</taxon>
        <taxon>Dikarya</taxon>
        <taxon>Basidiomycota</taxon>
        <taxon>Agaricomycotina</taxon>
        <taxon>Agaricomycetes</taxon>
        <taxon>Agaricomycetidae</taxon>
        <taxon>Atheliales</taxon>
        <taxon>Atheliaceae</taxon>
        <taxon>Athelia</taxon>
    </lineage>
</organism>
<dbReference type="Gene3D" id="3.90.25.10">
    <property type="entry name" value="UDP-galactose 4-epimerase, domain 1"/>
    <property type="match status" value="1"/>
</dbReference>
<dbReference type="SUPFAM" id="SSF51735">
    <property type="entry name" value="NAD(P)-binding Rossmann-fold domains"/>
    <property type="match status" value="1"/>
</dbReference>
<dbReference type="PANTHER" id="PTHR42748">
    <property type="entry name" value="NITROGEN METABOLITE REPRESSION PROTEIN NMRA FAMILY MEMBER"/>
    <property type="match status" value="1"/>
</dbReference>
<dbReference type="CDD" id="cd05251">
    <property type="entry name" value="NmrA_like_SDR_a"/>
    <property type="match status" value="1"/>
</dbReference>
<name>A0A166BYB2_9AGAM</name>
<proteinExistence type="inferred from homology"/>
<dbReference type="InterPro" id="IPR036291">
    <property type="entry name" value="NAD(P)-bd_dom_sf"/>
</dbReference>
<feature type="domain" description="NmrA-like" evidence="3">
    <location>
        <begin position="5"/>
        <end position="259"/>
    </location>
</feature>
<dbReference type="GO" id="GO:0005634">
    <property type="term" value="C:nucleus"/>
    <property type="evidence" value="ECO:0007669"/>
    <property type="project" value="TreeGrafter"/>
</dbReference>
<dbReference type="PANTHER" id="PTHR42748:SF14">
    <property type="entry name" value="SNOAL-LIKE DOMAIN-CONTAINING PROTEIN"/>
    <property type="match status" value="1"/>
</dbReference>
<sequence>MSTDKKLIVVFGATGKQGIHVVNALLAPCDDGTPTPYAVRALTRDTSSEPAQKLSKRGVECVKGSVEDFPSIQAALEGAYGVFVNTDTFTIGEQREIYANMRIFEIAKQTKTLRHYVFSGLGYALKLGAYNPEYMVDHFNAKGRFADWLQAQPSVVDDSALSWTVVNTCLYYEMLNHYLLSPLNKRADGTYVFPSPVQDGHVALISLRDIGYFIRYTFDHRAETSAQTLDVAGELITWDDMVKTFTKVTGKPAVHKRQTFDDWWKNYTNADTPLAKESVAGDGSATFKQNFTAFFKLWRDDIVLRDIEWIRSIHPKLQSVEDWMRENNYDGSIVESFRNADHSDKRGVGVNIEQVKTL</sequence>
<gene>
    <name evidence="4" type="ORF">FIBSPDRAFT_754082</name>
</gene>
<dbReference type="AlphaFoldDB" id="A0A166BYB2"/>
<accession>A0A166BYB2</accession>
<reference evidence="4 5" key="1">
    <citation type="journal article" date="2016" name="Mol. Biol. Evol.">
        <title>Comparative Genomics of Early-Diverging Mushroom-Forming Fungi Provides Insights into the Origins of Lignocellulose Decay Capabilities.</title>
        <authorList>
            <person name="Nagy L.G."/>
            <person name="Riley R."/>
            <person name="Tritt A."/>
            <person name="Adam C."/>
            <person name="Daum C."/>
            <person name="Floudas D."/>
            <person name="Sun H."/>
            <person name="Yadav J.S."/>
            <person name="Pangilinan J."/>
            <person name="Larsson K.H."/>
            <person name="Matsuura K."/>
            <person name="Barry K."/>
            <person name="Labutti K."/>
            <person name="Kuo R."/>
            <person name="Ohm R.A."/>
            <person name="Bhattacharya S.S."/>
            <person name="Shirouzu T."/>
            <person name="Yoshinaga Y."/>
            <person name="Martin F.M."/>
            <person name="Grigoriev I.V."/>
            <person name="Hibbett D.S."/>
        </authorList>
    </citation>
    <scope>NUCLEOTIDE SEQUENCE [LARGE SCALE GENOMIC DNA]</scope>
    <source>
        <strain evidence="4 5">CBS 109695</strain>
    </source>
</reference>
<comment type="similarity">
    <text evidence="1">Belongs to the NmrA-type oxidoreductase family.</text>
</comment>
<evidence type="ECO:0000313" key="4">
    <source>
        <dbReference type="EMBL" id="KZP13100.1"/>
    </source>
</evidence>
<evidence type="ECO:0000313" key="5">
    <source>
        <dbReference type="Proteomes" id="UP000076532"/>
    </source>
</evidence>
<keyword evidence="2" id="KW-0521">NADP</keyword>
<dbReference type="Pfam" id="PF05368">
    <property type="entry name" value="NmrA"/>
    <property type="match status" value="1"/>
</dbReference>
<dbReference type="InterPro" id="IPR008030">
    <property type="entry name" value="NmrA-like"/>
</dbReference>
<dbReference type="InterPro" id="IPR051164">
    <property type="entry name" value="NmrA-like_oxidored"/>
</dbReference>
<evidence type="ECO:0000259" key="3">
    <source>
        <dbReference type="Pfam" id="PF05368"/>
    </source>
</evidence>
<dbReference type="STRING" id="436010.A0A166BYB2"/>
<dbReference type="Gene3D" id="3.40.50.720">
    <property type="entry name" value="NAD(P)-binding Rossmann-like Domain"/>
    <property type="match status" value="1"/>
</dbReference>
<keyword evidence="5" id="KW-1185">Reference proteome</keyword>
<protein>
    <submittedName>
        <fullName evidence="4">NAD(P)-binding protein</fullName>
    </submittedName>
</protein>
<dbReference type="OrthoDB" id="300709at2759"/>
<evidence type="ECO:0000256" key="2">
    <source>
        <dbReference type="ARBA" id="ARBA00022857"/>
    </source>
</evidence>
<dbReference type="EMBL" id="KV417638">
    <property type="protein sequence ID" value="KZP13100.1"/>
    <property type="molecule type" value="Genomic_DNA"/>
</dbReference>
<dbReference type="Proteomes" id="UP000076532">
    <property type="component" value="Unassembled WGS sequence"/>
</dbReference>